<sequence>MEAVARGESEPYWRAHLEACADCREKVAESRDWREKVRLLRADDPGISDADCPSIEQLADFAAGLDPRGSSALLQHIACCDRCGAIVRNAHPADNEFGEESLMQTLHTATREGQHAMAVRFVAAEKHRIPILRAIGRHSWFAVAATIVLCAGSLLWWQNRRASEPQRLLALAYTAARPFEYRLPDAGYSEFHAKRSGSPSTFDRQDSLLKAETEIREQLKRNVRRPELLAMKGRAELLERQFDDAVADLTAASESDKSAAVLAELGVAYAARGDAEQRNLDRGQALEFLLEALQTDSKNTYALFNLAIVYDKLSMIDQSIAAWNRFLEVEPRGPWATEARQRLSNAEKKKQSKRAALNRLKEDAFAFLALVQSGQNIDVEYFQTAFWNSWLPVARPNSVALDAANTLAEAWARRFGDLSLRNALIEASRADESGSLSGLGGLIAGNVRGQNDEVLERAQKLSAEFARQGQTVAAFRARIEIAYSWRRSTHHEPCLAVTEAVLRELRGKPYPWLTGRAHLEHSICIARAGDLGAAQQERERTDTEVSRAGFSGLALQARQLLTSAHALSGNSAAVWETSPKELETYWSTAAGEASAQQALYDLALSAKAMGWKEAAPAVQGGAVLALERWGNRQLEAPNRVYLASLLQVANHHDEALRELKQADQIYKSLPASQTTNNLMLAGLLRKAETEASAQDAKSALADLDALSRLPNFSSLESRLRERQTRGIALMKLGDWEAAESSFRQAIALADRHVASFTRPIDRVGASEMALESRRNLVQIALLNRHDPGLALRIWEENRSAAFPPVAESDLALVYVVLPVGVAAWAFSRDRIRGELLSASATGIEVNVREFHRLCSTPASPNDRLQVVATRLHEQLVRPFGKEIEHARRIWIEPDDWLSLLPFRALRDDRGFWLAEQHPIGVISGLADLAPTGEAAISAASRMLVVSAPAAGARSRLPYLENAEREASDVSASSGQPALLTGPGITPEQIAREIRQASLFHFSGHGWANGGNGALILGPDTEGGSRFLTAADLAAHDWQKCRLAVLSACLTASGEERGPVNPRSLVRALLAAGAKRVMAARWSIDDGATGATMHSFYSSLFQGKSPTVALNEASAEVRGSHKWQHPYYWAAFDVFGTP</sequence>
<dbReference type="InterPro" id="IPR024983">
    <property type="entry name" value="CHAT_dom"/>
</dbReference>
<dbReference type="InterPro" id="IPR011990">
    <property type="entry name" value="TPR-like_helical_dom_sf"/>
</dbReference>
<dbReference type="PANTHER" id="PTHR10098">
    <property type="entry name" value="RAPSYN-RELATED"/>
    <property type="match status" value="1"/>
</dbReference>
<evidence type="ECO:0000313" key="4">
    <source>
        <dbReference type="EMBL" id="ABJ87774.1"/>
    </source>
</evidence>
<dbReference type="STRING" id="234267.Acid_6859"/>
<feature type="coiled-coil region" evidence="2">
    <location>
        <begin position="336"/>
        <end position="363"/>
    </location>
</feature>
<keyword evidence="1" id="KW-0802">TPR repeat</keyword>
<dbReference type="Gene3D" id="1.25.40.10">
    <property type="entry name" value="Tetratricopeptide repeat domain"/>
    <property type="match status" value="2"/>
</dbReference>
<dbReference type="EMBL" id="CP000473">
    <property type="protein sequence ID" value="ABJ87774.1"/>
    <property type="molecule type" value="Genomic_DNA"/>
</dbReference>
<dbReference type="InParanoid" id="Q01RE6"/>
<dbReference type="AlphaFoldDB" id="Q01RE6"/>
<evidence type="ECO:0000256" key="1">
    <source>
        <dbReference type="PROSITE-ProRule" id="PRU00339"/>
    </source>
</evidence>
<feature type="domain" description="CHAT" evidence="3">
    <location>
        <begin position="867"/>
        <end position="1135"/>
    </location>
</feature>
<dbReference type="HOGENOM" id="CLU_274828_0_0_0"/>
<dbReference type="SUPFAM" id="SSF48452">
    <property type="entry name" value="TPR-like"/>
    <property type="match status" value="1"/>
</dbReference>
<feature type="repeat" description="TPR" evidence="1">
    <location>
        <begin position="300"/>
        <end position="333"/>
    </location>
</feature>
<name>Q01RE6_SOLUE</name>
<dbReference type="SMART" id="SM00028">
    <property type="entry name" value="TPR"/>
    <property type="match status" value="4"/>
</dbReference>
<accession>Q01RE6</accession>
<reference evidence="4" key="1">
    <citation type="submission" date="2006-10" db="EMBL/GenBank/DDBJ databases">
        <title>Complete sequence of Solibacter usitatus Ellin6076.</title>
        <authorList>
            <consortium name="US DOE Joint Genome Institute"/>
            <person name="Copeland A."/>
            <person name="Lucas S."/>
            <person name="Lapidus A."/>
            <person name="Barry K."/>
            <person name="Detter J.C."/>
            <person name="Glavina del Rio T."/>
            <person name="Hammon N."/>
            <person name="Israni S."/>
            <person name="Dalin E."/>
            <person name="Tice H."/>
            <person name="Pitluck S."/>
            <person name="Thompson L.S."/>
            <person name="Brettin T."/>
            <person name="Bruce D."/>
            <person name="Han C."/>
            <person name="Tapia R."/>
            <person name="Gilna P."/>
            <person name="Schmutz J."/>
            <person name="Larimer F."/>
            <person name="Land M."/>
            <person name="Hauser L."/>
            <person name="Kyrpides N."/>
            <person name="Mikhailova N."/>
            <person name="Janssen P.H."/>
            <person name="Kuske C.R."/>
            <person name="Richardson P."/>
        </authorList>
    </citation>
    <scope>NUCLEOTIDE SEQUENCE</scope>
    <source>
        <strain evidence="4">Ellin6076</strain>
    </source>
</reference>
<dbReference type="InterPro" id="IPR019734">
    <property type="entry name" value="TPR_rpt"/>
</dbReference>
<evidence type="ECO:0000259" key="3">
    <source>
        <dbReference type="Pfam" id="PF12770"/>
    </source>
</evidence>
<dbReference type="eggNOG" id="COG4995">
    <property type="taxonomic scope" value="Bacteria"/>
</dbReference>
<gene>
    <name evidence="4" type="ordered locus">Acid_6859</name>
</gene>
<dbReference type="eggNOG" id="COG0457">
    <property type="taxonomic scope" value="Bacteria"/>
</dbReference>
<dbReference type="Pfam" id="PF12770">
    <property type="entry name" value="CHAT"/>
    <property type="match status" value="1"/>
</dbReference>
<evidence type="ECO:0000256" key="2">
    <source>
        <dbReference type="SAM" id="Coils"/>
    </source>
</evidence>
<dbReference type="eggNOG" id="COG4235">
    <property type="taxonomic scope" value="Bacteria"/>
</dbReference>
<proteinExistence type="predicted"/>
<organism evidence="4">
    <name type="scientific">Solibacter usitatus (strain Ellin6076)</name>
    <dbReference type="NCBI Taxonomy" id="234267"/>
    <lineage>
        <taxon>Bacteria</taxon>
        <taxon>Pseudomonadati</taxon>
        <taxon>Acidobacteriota</taxon>
        <taxon>Terriglobia</taxon>
        <taxon>Bryobacterales</taxon>
        <taxon>Solibacteraceae</taxon>
        <taxon>Candidatus Solibacter</taxon>
    </lineage>
</organism>
<protein>
    <submittedName>
        <fullName evidence="4">Tetratricopeptide TPR_2 repeat protein</fullName>
    </submittedName>
</protein>
<dbReference type="PROSITE" id="PS50005">
    <property type="entry name" value="TPR"/>
    <property type="match status" value="1"/>
</dbReference>
<keyword evidence="2" id="KW-0175">Coiled coil</keyword>
<dbReference type="KEGG" id="sus:Acid_6859"/>